<protein>
    <submittedName>
        <fullName evidence="2">PH domain-containing protein</fullName>
    </submittedName>
</protein>
<dbReference type="Proteomes" id="UP000323164">
    <property type="component" value="Unassembled WGS sequence"/>
</dbReference>
<evidence type="ECO:0000313" key="3">
    <source>
        <dbReference type="Proteomes" id="UP000323164"/>
    </source>
</evidence>
<comment type="caution">
    <text evidence="2">The sequence shown here is derived from an EMBL/GenBank/DDBJ whole genome shotgun (WGS) entry which is preliminary data.</text>
</comment>
<dbReference type="SUPFAM" id="SSF50729">
    <property type="entry name" value="PH domain-like"/>
    <property type="match status" value="1"/>
</dbReference>
<dbReference type="PANTHER" id="PTHR35796">
    <property type="entry name" value="HYPOTHETICAL CYTOSOLIC PROTEIN"/>
    <property type="match status" value="1"/>
</dbReference>
<gene>
    <name evidence="2" type="ORF">FW784_08200</name>
</gene>
<dbReference type="PANTHER" id="PTHR35796:SF3">
    <property type="entry name" value="BHLH DOMAIN-CONTAINING PROTEIN"/>
    <property type="match status" value="1"/>
</dbReference>
<organism evidence="2 3">
    <name type="scientific">Cognatilysobacter lacus</name>
    <dbReference type="NCBI Taxonomy" id="1643323"/>
    <lineage>
        <taxon>Bacteria</taxon>
        <taxon>Pseudomonadati</taxon>
        <taxon>Pseudomonadota</taxon>
        <taxon>Gammaproteobacteria</taxon>
        <taxon>Lysobacterales</taxon>
        <taxon>Lysobacteraceae</taxon>
        <taxon>Cognatilysobacter</taxon>
    </lineage>
</organism>
<sequence>MGLLDTLLGHAGEKDITGLHAEFGPLLAKDEALQRAFGFVRDLIVFTDRRMIIVDKQGVTGKKTAYLSIPYRAIVMYSIETAGHFDLDSDLRIWVSGQAEPITRALGRGAGVRDIIAILAQATR</sequence>
<dbReference type="CDD" id="cd13225">
    <property type="entry name" value="PH-like_bacteria"/>
    <property type="match status" value="1"/>
</dbReference>
<accession>A0A5D8Z449</accession>
<dbReference type="AlphaFoldDB" id="A0A5D8Z449"/>
<dbReference type="EMBL" id="VTRV01000075">
    <property type="protein sequence ID" value="TZF89708.1"/>
    <property type="molecule type" value="Genomic_DNA"/>
</dbReference>
<dbReference type="Gene3D" id="2.30.29.50">
    <property type="entry name" value="Bacterial Pleckstrin homology domain"/>
    <property type="match status" value="1"/>
</dbReference>
<feature type="domain" description="Bacterial Pleckstrin homology" evidence="1">
    <location>
        <begin position="2"/>
        <end position="122"/>
    </location>
</feature>
<dbReference type="RefSeq" id="WP_149352860.1">
    <property type="nucleotide sequence ID" value="NZ_VTRV01000075.1"/>
</dbReference>
<dbReference type="OrthoDB" id="3199551at2"/>
<keyword evidence="3" id="KW-1185">Reference proteome</keyword>
<dbReference type="InterPro" id="IPR037063">
    <property type="entry name" value="PHb_sf"/>
</dbReference>
<proteinExistence type="predicted"/>
<dbReference type="InterPro" id="IPR012544">
    <property type="entry name" value="PHb"/>
</dbReference>
<name>A0A5D8Z449_9GAMM</name>
<dbReference type="Pfam" id="PF08000">
    <property type="entry name" value="bPH_1"/>
    <property type="match status" value="1"/>
</dbReference>
<reference evidence="2 3" key="1">
    <citation type="submission" date="2019-08" db="EMBL/GenBank/DDBJ databases">
        <title>Draft genome sequence of Lysobacter sp. UKS-15.</title>
        <authorList>
            <person name="Im W.-T."/>
        </authorList>
    </citation>
    <scope>NUCLEOTIDE SEQUENCE [LARGE SCALE GENOMIC DNA]</scope>
    <source>
        <strain evidence="2 3">UKS-15</strain>
    </source>
</reference>
<evidence type="ECO:0000313" key="2">
    <source>
        <dbReference type="EMBL" id="TZF89708.1"/>
    </source>
</evidence>
<evidence type="ECO:0000259" key="1">
    <source>
        <dbReference type="Pfam" id="PF08000"/>
    </source>
</evidence>